<proteinExistence type="predicted"/>
<gene>
    <name evidence="1" type="ORF">TNCV_1172081</name>
</gene>
<dbReference type="AlphaFoldDB" id="A0A8X6VCV4"/>
<evidence type="ECO:0000313" key="2">
    <source>
        <dbReference type="Proteomes" id="UP000887159"/>
    </source>
</evidence>
<comment type="caution">
    <text evidence="1">The sequence shown here is derived from an EMBL/GenBank/DDBJ whole genome shotgun (WGS) entry which is preliminary data.</text>
</comment>
<accession>A0A8X6VCV4</accession>
<reference evidence="1" key="1">
    <citation type="submission" date="2020-08" db="EMBL/GenBank/DDBJ databases">
        <title>Multicomponent nature underlies the extraordinary mechanical properties of spider dragline silk.</title>
        <authorList>
            <person name="Kono N."/>
            <person name="Nakamura H."/>
            <person name="Mori M."/>
            <person name="Yoshida Y."/>
            <person name="Ohtoshi R."/>
            <person name="Malay A.D."/>
            <person name="Moran D.A.P."/>
            <person name="Tomita M."/>
            <person name="Numata K."/>
            <person name="Arakawa K."/>
        </authorList>
    </citation>
    <scope>NUCLEOTIDE SEQUENCE</scope>
</reference>
<keyword evidence="2" id="KW-1185">Reference proteome</keyword>
<dbReference type="EMBL" id="BMAU01021236">
    <property type="protein sequence ID" value="GFY03248.1"/>
    <property type="molecule type" value="Genomic_DNA"/>
</dbReference>
<evidence type="ECO:0000313" key="1">
    <source>
        <dbReference type="EMBL" id="GFY03248.1"/>
    </source>
</evidence>
<sequence length="80" mass="9182">MESVLNLVEIDNVTEKVVYLARQINLKVDSNDIQALPDFHNQELTMDEPTEIHEQDIEEFESLFQSDDRMTVGDLTDGLS</sequence>
<organism evidence="1 2">
    <name type="scientific">Trichonephila clavipes</name>
    <name type="common">Golden silk orbweaver</name>
    <name type="synonym">Nephila clavipes</name>
    <dbReference type="NCBI Taxonomy" id="2585209"/>
    <lineage>
        <taxon>Eukaryota</taxon>
        <taxon>Metazoa</taxon>
        <taxon>Ecdysozoa</taxon>
        <taxon>Arthropoda</taxon>
        <taxon>Chelicerata</taxon>
        <taxon>Arachnida</taxon>
        <taxon>Araneae</taxon>
        <taxon>Araneomorphae</taxon>
        <taxon>Entelegynae</taxon>
        <taxon>Araneoidea</taxon>
        <taxon>Nephilidae</taxon>
        <taxon>Trichonephila</taxon>
    </lineage>
</organism>
<name>A0A8X6VCV4_TRICX</name>
<protein>
    <submittedName>
        <fullName evidence="1">Uncharacterized protein</fullName>
    </submittedName>
</protein>
<dbReference type="Proteomes" id="UP000887159">
    <property type="component" value="Unassembled WGS sequence"/>
</dbReference>